<name>A0ACB8RGI5_9AGAM</name>
<evidence type="ECO:0000313" key="1">
    <source>
        <dbReference type="EMBL" id="KAI0042801.1"/>
    </source>
</evidence>
<reference evidence="1" key="1">
    <citation type="submission" date="2021-02" db="EMBL/GenBank/DDBJ databases">
        <authorList>
            <consortium name="DOE Joint Genome Institute"/>
            <person name="Ahrendt S."/>
            <person name="Looney B.P."/>
            <person name="Miyauchi S."/>
            <person name="Morin E."/>
            <person name="Drula E."/>
            <person name="Courty P.E."/>
            <person name="Chicoki N."/>
            <person name="Fauchery L."/>
            <person name="Kohler A."/>
            <person name="Kuo A."/>
            <person name="Labutti K."/>
            <person name="Pangilinan J."/>
            <person name="Lipzen A."/>
            <person name="Riley R."/>
            <person name="Andreopoulos W."/>
            <person name="He G."/>
            <person name="Johnson J."/>
            <person name="Barry K.W."/>
            <person name="Grigoriev I.V."/>
            <person name="Nagy L."/>
            <person name="Hibbett D."/>
            <person name="Henrissat B."/>
            <person name="Matheny P.B."/>
            <person name="Labbe J."/>
            <person name="Martin F."/>
        </authorList>
    </citation>
    <scope>NUCLEOTIDE SEQUENCE</scope>
    <source>
        <strain evidence="1">FP105234-sp</strain>
    </source>
</reference>
<reference evidence="1" key="2">
    <citation type="journal article" date="2022" name="New Phytol.">
        <title>Evolutionary transition to the ectomycorrhizal habit in the genomes of a hyperdiverse lineage of mushroom-forming fungi.</title>
        <authorList>
            <person name="Looney B."/>
            <person name="Miyauchi S."/>
            <person name="Morin E."/>
            <person name="Drula E."/>
            <person name="Courty P.E."/>
            <person name="Kohler A."/>
            <person name="Kuo A."/>
            <person name="LaButti K."/>
            <person name="Pangilinan J."/>
            <person name="Lipzen A."/>
            <person name="Riley R."/>
            <person name="Andreopoulos W."/>
            <person name="He G."/>
            <person name="Johnson J."/>
            <person name="Nolan M."/>
            <person name="Tritt A."/>
            <person name="Barry K.W."/>
            <person name="Grigoriev I.V."/>
            <person name="Nagy L.G."/>
            <person name="Hibbett D."/>
            <person name="Henrissat B."/>
            <person name="Matheny P.B."/>
            <person name="Labbe J."/>
            <person name="Martin F.M."/>
        </authorList>
    </citation>
    <scope>NUCLEOTIDE SEQUENCE</scope>
    <source>
        <strain evidence="1">FP105234-sp</strain>
    </source>
</reference>
<gene>
    <name evidence="1" type="ORF">FA95DRAFT_1499587</name>
</gene>
<dbReference type="EMBL" id="MU276047">
    <property type="protein sequence ID" value="KAI0042801.1"/>
    <property type="molecule type" value="Genomic_DNA"/>
</dbReference>
<protein>
    <submittedName>
        <fullName evidence="1">Uncharacterized protein</fullName>
    </submittedName>
</protein>
<dbReference type="Proteomes" id="UP000814033">
    <property type="component" value="Unassembled WGS sequence"/>
</dbReference>
<keyword evidence="2" id="KW-1185">Reference proteome</keyword>
<accession>A0ACB8RGI5</accession>
<organism evidence="1 2">
    <name type="scientific">Auriscalpium vulgare</name>
    <dbReference type="NCBI Taxonomy" id="40419"/>
    <lineage>
        <taxon>Eukaryota</taxon>
        <taxon>Fungi</taxon>
        <taxon>Dikarya</taxon>
        <taxon>Basidiomycota</taxon>
        <taxon>Agaricomycotina</taxon>
        <taxon>Agaricomycetes</taxon>
        <taxon>Russulales</taxon>
        <taxon>Auriscalpiaceae</taxon>
        <taxon>Auriscalpium</taxon>
    </lineage>
</organism>
<proteinExistence type="predicted"/>
<evidence type="ECO:0000313" key="2">
    <source>
        <dbReference type="Proteomes" id="UP000814033"/>
    </source>
</evidence>
<sequence length="601" mass="64509">MARFAKLLTSVLVAVLYASSASAAPWPVVTRHTTHSTRIVGRDATVELQPFHPESTYETFGTEGLDHPLAKRDGFDLKGAAISFVGSKLSVGEEGLHFRSSFEGETTKNAWVRQQSNGVPFANAVANVAFNHDGKVVAFGSSFVKPSKIASHEPTVSLEDAIATAEKTLDGKFNDFPATLEFLVLDDNTVALTHVVQIRNKATGAWVEAFVDAHANKVLSITDFVSKATYRVLPIQKETLLEGFELLVDPQDTVASPDGWHSDGTTTTNTTAGNNAIAFKSSQSTGTTAASSSPLTFDYTQDAAQDPTVAANIHAAVTNAFYVVNTIHDFSYRYGFTESAFNFQNNNFGKGGQDSDRVTISVQDSAGTDNADFTTPADGSSGAMRMYLWDITNPERDGAVENDVIVHENTHGITNRLTGGGTGRCLQTTEAGGMGEGWSDNLADWTEQKSASTQDFVLGPYVVNDAAGIRSHPYSTSATTNPLTYASLQTLSITHSIGEVWANILHNVYAALVSAHGWSATARTDPTTSEGNVVFLHLFIDSLAIQPCNPTFLTGRDAWIQADANRYNGANKCLLWKQFASRGLGVNAANHNDDKTVPSDC</sequence>
<comment type="caution">
    <text evidence="1">The sequence shown here is derived from an EMBL/GenBank/DDBJ whole genome shotgun (WGS) entry which is preliminary data.</text>
</comment>